<feature type="transmembrane region" description="Helical" evidence="1">
    <location>
        <begin position="37"/>
        <end position="57"/>
    </location>
</feature>
<keyword evidence="1" id="KW-0812">Transmembrane</keyword>
<feature type="transmembrane region" description="Helical" evidence="1">
    <location>
        <begin position="7"/>
        <end position="25"/>
    </location>
</feature>
<sequence>MYNHLLYFTYWIVNALIVYIFGLLAPGDVVLGNWRFGAVEAAIYAGFWVTFFVWLLWDFAISKGVKFDTGIVVLGYFWSVNIFAFWIVARFSQYAGLGIRSYLWAILMGFVAYAVQRLAWRFVIEKNAVQKKRS</sequence>
<proteinExistence type="predicted"/>
<keyword evidence="1" id="KW-1133">Transmembrane helix</keyword>
<evidence type="ECO:0000256" key="1">
    <source>
        <dbReference type="SAM" id="Phobius"/>
    </source>
</evidence>
<gene>
    <name evidence="2" type="ORF">A2172_03885</name>
</gene>
<dbReference type="EMBL" id="MHCP01000003">
    <property type="protein sequence ID" value="OGY24619.1"/>
    <property type="molecule type" value="Genomic_DNA"/>
</dbReference>
<name>A0A1G1WAA8_9BACT</name>
<keyword evidence="1" id="KW-0472">Membrane</keyword>
<protein>
    <submittedName>
        <fullName evidence="2">Uncharacterized protein</fullName>
    </submittedName>
</protein>
<comment type="caution">
    <text evidence="2">The sequence shown here is derived from an EMBL/GenBank/DDBJ whole genome shotgun (WGS) entry which is preliminary data.</text>
</comment>
<dbReference type="Proteomes" id="UP000176631">
    <property type="component" value="Unassembled WGS sequence"/>
</dbReference>
<accession>A0A1G1WAA8</accession>
<feature type="transmembrane region" description="Helical" evidence="1">
    <location>
        <begin position="69"/>
        <end position="89"/>
    </location>
</feature>
<evidence type="ECO:0000313" key="2">
    <source>
        <dbReference type="EMBL" id="OGY24619.1"/>
    </source>
</evidence>
<dbReference type="AlphaFoldDB" id="A0A1G1WAA8"/>
<organism evidence="2 3">
    <name type="scientific">Candidatus Woykebacteria bacterium RBG_13_40_15</name>
    <dbReference type="NCBI Taxonomy" id="1802593"/>
    <lineage>
        <taxon>Bacteria</taxon>
        <taxon>Candidatus Woykeibacteriota</taxon>
    </lineage>
</organism>
<reference evidence="2 3" key="1">
    <citation type="journal article" date="2016" name="Nat. Commun.">
        <title>Thousands of microbial genomes shed light on interconnected biogeochemical processes in an aquifer system.</title>
        <authorList>
            <person name="Anantharaman K."/>
            <person name="Brown C.T."/>
            <person name="Hug L.A."/>
            <person name="Sharon I."/>
            <person name="Castelle C.J."/>
            <person name="Probst A.J."/>
            <person name="Thomas B.C."/>
            <person name="Singh A."/>
            <person name="Wilkins M.J."/>
            <person name="Karaoz U."/>
            <person name="Brodie E.L."/>
            <person name="Williams K.H."/>
            <person name="Hubbard S.S."/>
            <person name="Banfield J.F."/>
        </authorList>
    </citation>
    <scope>NUCLEOTIDE SEQUENCE [LARGE SCALE GENOMIC DNA]</scope>
</reference>
<feature type="transmembrane region" description="Helical" evidence="1">
    <location>
        <begin position="101"/>
        <end position="124"/>
    </location>
</feature>
<evidence type="ECO:0000313" key="3">
    <source>
        <dbReference type="Proteomes" id="UP000176631"/>
    </source>
</evidence>